<organism evidence="2 3">
    <name type="scientific">Linnemannia schmuckeri</name>
    <dbReference type="NCBI Taxonomy" id="64567"/>
    <lineage>
        <taxon>Eukaryota</taxon>
        <taxon>Fungi</taxon>
        <taxon>Fungi incertae sedis</taxon>
        <taxon>Mucoromycota</taxon>
        <taxon>Mortierellomycotina</taxon>
        <taxon>Mortierellomycetes</taxon>
        <taxon>Mortierellales</taxon>
        <taxon>Mortierellaceae</taxon>
        <taxon>Linnemannia</taxon>
    </lineage>
</organism>
<evidence type="ECO:0000313" key="3">
    <source>
        <dbReference type="Proteomes" id="UP000748756"/>
    </source>
</evidence>
<dbReference type="AlphaFoldDB" id="A0A9P5RQ79"/>
<feature type="signal peptide" evidence="1">
    <location>
        <begin position="1"/>
        <end position="23"/>
    </location>
</feature>
<gene>
    <name evidence="2" type="ORF">BG015_001430</name>
</gene>
<feature type="chain" id="PRO_5040381397" evidence="1">
    <location>
        <begin position="24"/>
        <end position="97"/>
    </location>
</feature>
<dbReference type="OrthoDB" id="2311564at2759"/>
<sequence length="97" mass="10512">MMKTQTAVFFFALLCTMLSLASATKCFCLQNNGADTRVGLNRLACQRAGHDFYSDGCYVATTNGCAVPPRGPEIDQLIGACRSLGKEWSSGYLNCRC</sequence>
<protein>
    <submittedName>
        <fullName evidence="2">Uncharacterized protein</fullName>
    </submittedName>
</protein>
<evidence type="ECO:0000256" key="1">
    <source>
        <dbReference type="SAM" id="SignalP"/>
    </source>
</evidence>
<keyword evidence="1" id="KW-0732">Signal</keyword>
<reference evidence="2" key="1">
    <citation type="journal article" date="2020" name="Fungal Divers.">
        <title>Resolving the Mortierellaceae phylogeny through synthesis of multi-gene phylogenetics and phylogenomics.</title>
        <authorList>
            <person name="Vandepol N."/>
            <person name="Liber J."/>
            <person name="Desiro A."/>
            <person name="Na H."/>
            <person name="Kennedy M."/>
            <person name="Barry K."/>
            <person name="Grigoriev I.V."/>
            <person name="Miller A.N."/>
            <person name="O'Donnell K."/>
            <person name="Stajich J.E."/>
            <person name="Bonito G."/>
        </authorList>
    </citation>
    <scope>NUCLEOTIDE SEQUENCE</scope>
    <source>
        <strain evidence="2">NRRL 6426</strain>
    </source>
</reference>
<evidence type="ECO:0000313" key="2">
    <source>
        <dbReference type="EMBL" id="KAF9140994.1"/>
    </source>
</evidence>
<comment type="caution">
    <text evidence="2">The sequence shown here is derived from an EMBL/GenBank/DDBJ whole genome shotgun (WGS) entry which is preliminary data.</text>
</comment>
<keyword evidence="3" id="KW-1185">Reference proteome</keyword>
<proteinExistence type="predicted"/>
<accession>A0A9P5RQ79</accession>
<name>A0A9P5RQ79_9FUNG</name>
<dbReference type="EMBL" id="JAAAUQ010001259">
    <property type="protein sequence ID" value="KAF9140994.1"/>
    <property type="molecule type" value="Genomic_DNA"/>
</dbReference>
<dbReference type="Proteomes" id="UP000748756">
    <property type="component" value="Unassembled WGS sequence"/>
</dbReference>